<sequence>MAPMQHHHHLAAIFIFSVLSMCLLPDLVQAVRRGPAGTCEVGISFITVEEEFESSDGGSVISCTGTTTVNQCEGECVTTSTPSVTEPTGYSKICKCCREQSLRPKQVMLSDCYDSAGNAITGQQYPVYVPEPASCSCQKCSR</sequence>
<keyword evidence="1" id="KW-0732">Signal</keyword>
<dbReference type="InterPro" id="IPR034441">
    <property type="entry name" value="Bursicon_suB"/>
</dbReference>
<dbReference type="GO" id="GO:0007186">
    <property type="term" value="P:G protein-coupled receptor signaling pathway"/>
    <property type="evidence" value="ECO:0007669"/>
    <property type="project" value="TreeGrafter"/>
</dbReference>
<evidence type="ECO:0000313" key="2">
    <source>
        <dbReference type="EMBL" id="ALJ99969.1"/>
    </source>
</evidence>
<dbReference type="PANTHER" id="PTHR41151:SF1">
    <property type="entry name" value="PARTNER OF BURSICON"/>
    <property type="match status" value="1"/>
</dbReference>
<dbReference type="GO" id="GO:0001664">
    <property type="term" value="F:G protein-coupled receptor binding"/>
    <property type="evidence" value="ECO:0007669"/>
    <property type="project" value="InterPro"/>
</dbReference>
<protein>
    <submittedName>
        <fullName evidence="2">Bursicon beta-type</fullName>
    </submittedName>
</protein>
<feature type="signal peptide" evidence="1">
    <location>
        <begin position="1"/>
        <end position="30"/>
    </location>
</feature>
<dbReference type="RefSeq" id="XP_033639411.1">
    <property type="nucleotide sequence ID" value="XM_033783520.1"/>
</dbReference>
<evidence type="ECO:0000256" key="1">
    <source>
        <dbReference type="SAM" id="SignalP"/>
    </source>
</evidence>
<organism evidence="2">
    <name type="scientific">Asterias rubens</name>
    <name type="common">Common European starfish</name>
    <name type="synonym">Asterias vulgaris</name>
    <dbReference type="NCBI Taxonomy" id="7604"/>
    <lineage>
        <taxon>Eukaryota</taxon>
        <taxon>Metazoa</taxon>
        <taxon>Echinodermata</taxon>
        <taxon>Eleutherozoa</taxon>
        <taxon>Asterozoa</taxon>
        <taxon>Asteroidea</taxon>
        <taxon>Forcipulatacea</taxon>
        <taxon>Forcipulatida</taxon>
        <taxon>Asteriidae</taxon>
        <taxon>Asterias</taxon>
    </lineage>
</organism>
<feature type="chain" id="PRO_5006830595" evidence="1">
    <location>
        <begin position="31"/>
        <end position="142"/>
    </location>
</feature>
<dbReference type="Gene3D" id="2.10.90.10">
    <property type="entry name" value="Cystine-knot cytokines"/>
    <property type="match status" value="1"/>
</dbReference>
<proteinExistence type="evidence at transcript level"/>
<dbReference type="InterPro" id="IPR029034">
    <property type="entry name" value="Cystine-knot_cytokine"/>
</dbReference>
<dbReference type="PANTHER" id="PTHR41151">
    <property type="entry name" value="PARTNER OF BURSICON"/>
    <property type="match status" value="1"/>
</dbReference>
<reference evidence="2" key="1">
    <citation type="submission" date="2015-08" db="EMBL/GenBank/DDBJ databases">
        <authorList>
            <person name="Babu N.S."/>
            <person name="Beckwith C.J."/>
            <person name="Beseler K.G."/>
            <person name="Brison A."/>
            <person name="Carone J.V."/>
            <person name="Caskin T.P."/>
            <person name="Diamond M."/>
            <person name="Durham M.E."/>
            <person name="Foxe J.M."/>
            <person name="Go M."/>
            <person name="Henderson B.A."/>
            <person name="Jones I.B."/>
            <person name="McGettigan J.A."/>
            <person name="Micheletti S.J."/>
            <person name="Nasrallah M.E."/>
            <person name="Ortiz D."/>
            <person name="Piller C.R."/>
            <person name="Privatt S.R."/>
            <person name="Schneider S.L."/>
            <person name="Sharp S."/>
            <person name="Smith T.C."/>
            <person name="Stanton J.D."/>
            <person name="Ullery H.E."/>
            <person name="Wilson R.J."/>
            <person name="Serrano M.G."/>
            <person name="Buck G."/>
            <person name="Lee V."/>
            <person name="Wang Y."/>
            <person name="Carvalho R."/>
            <person name="Voegtly L."/>
            <person name="Shi R."/>
            <person name="Duckworth R."/>
            <person name="Johnson A."/>
            <person name="Loviza R."/>
            <person name="Walstead R."/>
            <person name="Shah Z."/>
            <person name="Kiflezghi M."/>
            <person name="Wade K."/>
            <person name="Ball S.L."/>
            <person name="Bradley K.W."/>
            <person name="Asai D.J."/>
            <person name="Bowman C.A."/>
            <person name="Russell D.A."/>
            <person name="Pope W.H."/>
            <person name="Jacobs-Sera D."/>
            <person name="Hendrix R.W."/>
            <person name="Hatfull G.F."/>
        </authorList>
    </citation>
    <scope>NUCLEOTIDE SEQUENCE</scope>
    <source>
        <tissue evidence="2">Radial nerve</tissue>
    </source>
</reference>
<dbReference type="AlphaFoldDB" id="A0A0U2HVH0"/>
<dbReference type="GO" id="GO:0031395">
    <property type="term" value="C:bursicon neuropeptide hormone complex"/>
    <property type="evidence" value="ECO:0007669"/>
    <property type="project" value="InterPro"/>
</dbReference>
<dbReference type="OMA" id="ETCELTH"/>
<dbReference type="OrthoDB" id="786951at2759"/>
<dbReference type="GO" id="GO:0005184">
    <property type="term" value="F:neuropeptide hormone activity"/>
    <property type="evidence" value="ECO:0007669"/>
    <property type="project" value="InterPro"/>
</dbReference>
<dbReference type="GeneID" id="117299919"/>
<name>A0A0U2HVH0_ASTRU</name>
<accession>A0A0U2HVH0</accession>
<dbReference type="RefSeq" id="XP_033639410.1">
    <property type="nucleotide sequence ID" value="XM_033783519.1"/>
</dbReference>
<dbReference type="EMBL" id="KT601727">
    <property type="protein sequence ID" value="ALJ99969.1"/>
    <property type="molecule type" value="mRNA"/>
</dbReference>